<reference evidence="2 3" key="1">
    <citation type="submission" date="2018-06" db="EMBL/GenBank/DDBJ databases">
        <title>The Genome of Cuscuta australis (Dodder) Provides Insight into the Evolution of Plant Parasitism.</title>
        <authorList>
            <person name="Liu H."/>
        </authorList>
    </citation>
    <scope>NUCLEOTIDE SEQUENCE [LARGE SCALE GENOMIC DNA]</scope>
    <source>
        <strain evidence="3">cv. Yunnan</strain>
        <tissue evidence="2">Vines</tissue>
    </source>
</reference>
<name>A0A328DA71_9ASTE</name>
<feature type="compositionally biased region" description="Acidic residues" evidence="1">
    <location>
        <begin position="32"/>
        <end position="65"/>
    </location>
</feature>
<sequence length="108" mass="11714">MGNILNSRYGPTWSQYHVDDGIQGCKLSVNEPLDEENGADDEAFVSSEYEDEVVSSPSEPDEGDGVGDQAGSSEEETDNSSSELGFDKEVANDKEPPLVKDLRPFKKG</sequence>
<protein>
    <submittedName>
        <fullName evidence="2">Uncharacterized protein</fullName>
    </submittedName>
</protein>
<evidence type="ECO:0000313" key="2">
    <source>
        <dbReference type="EMBL" id="RAL42752.1"/>
    </source>
</evidence>
<dbReference type="EMBL" id="NQVE01000162">
    <property type="protein sequence ID" value="RAL42752.1"/>
    <property type="molecule type" value="Genomic_DNA"/>
</dbReference>
<dbReference type="Proteomes" id="UP000249390">
    <property type="component" value="Unassembled WGS sequence"/>
</dbReference>
<feature type="region of interest" description="Disordered" evidence="1">
    <location>
        <begin position="31"/>
        <end position="108"/>
    </location>
</feature>
<feature type="compositionally biased region" description="Basic and acidic residues" evidence="1">
    <location>
        <begin position="85"/>
        <end position="108"/>
    </location>
</feature>
<accession>A0A328DA71</accession>
<organism evidence="2 3">
    <name type="scientific">Cuscuta australis</name>
    <dbReference type="NCBI Taxonomy" id="267555"/>
    <lineage>
        <taxon>Eukaryota</taxon>
        <taxon>Viridiplantae</taxon>
        <taxon>Streptophyta</taxon>
        <taxon>Embryophyta</taxon>
        <taxon>Tracheophyta</taxon>
        <taxon>Spermatophyta</taxon>
        <taxon>Magnoliopsida</taxon>
        <taxon>eudicotyledons</taxon>
        <taxon>Gunneridae</taxon>
        <taxon>Pentapetalae</taxon>
        <taxon>asterids</taxon>
        <taxon>lamiids</taxon>
        <taxon>Solanales</taxon>
        <taxon>Convolvulaceae</taxon>
        <taxon>Cuscuteae</taxon>
        <taxon>Cuscuta</taxon>
        <taxon>Cuscuta subgen. Grammica</taxon>
        <taxon>Cuscuta sect. Cleistogrammica</taxon>
    </lineage>
</organism>
<evidence type="ECO:0000313" key="3">
    <source>
        <dbReference type="Proteomes" id="UP000249390"/>
    </source>
</evidence>
<dbReference type="AlphaFoldDB" id="A0A328DA71"/>
<gene>
    <name evidence="2" type="ORF">DM860_009259</name>
</gene>
<comment type="caution">
    <text evidence="2">The sequence shown here is derived from an EMBL/GenBank/DDBJ whole genome shotgun (WGS) entry which is preliminary data.</text>
</comment>
<evidence type="ECO:0000256" key="1">
    <source>
        <dbReference type="SAM" id="MobiDB-lite"/>
    </source>
</evidence>
<proteinExistence type="predicted"/>
<keyword evidence="3" id="KW-1185">Reference proteome</keyword>